<accession>A0ACC1J1Q0</accession>
<name>A0ACC1J1Q0_9FUNG</name>
<protein>
    <submittedName>
        <fullName evidence="1">Uncharacterized protein</fullName>
    </submittedName>
</protein>
<dbReference type="EMBL" id="JANBPW010004843">
    <property type="protein sequence ID" value="KAJ1933966.1"/>
    <property type="molecule type" value="Genomic_DNA"/>
</dbReference>
<keyword evidence="2" id="KW-1185">Reference proteome</keyword>
<proteinExistence type="predicted"/>
<comment type="caution">
    <text evidence="1">The sequence shown here is derived from an EMBL/GenBank/DDBJ whole genome shotgun (WGS) entry which is preliminary data.</text>
</comment>
<dbReference type="Proteomes" id="UP001150603">
    <property type="component" value="Unassembled WGS sequence"/>
</dbReference>
<evidence type="ECO:0000313" key="1">
    <source>
        <dbReference type="EMBL" id="KAJ1933966.1"/>
    </source>
</evidence>
<reference evidence="1" key="1">
    <citation type="submission" date="2022-07" db="EMBL/GenBank/DDBJ databases">
        <title>Phylogenomic reconstructions and comparative analyses of Kickxellomycotina fungi.</title>
        <authorList>
            <person name="Reynolds N.K."/>
            <person name="Stajich J.E."/>
            <person name="Barry K."/>
            <person name="Grigoriev I.V."/>
            <person name="Crous P."/>
            <person name="Smith M.E."/>
        </authorList>
    </citation>
    <scope>NUCLEOTIDE SEQUENCE</scope>
    <source>
        <strain evidence="1">NRRL 5244</strain>
    </source>
</reference>
<sequence length="170" mass="18385">MNSKTFLVQALLIGTIATCVLADINWLDICTIQAVSATWSQIRIVTNLLLPFSWVMIGFDKFKQLKKLLGGLSLPKEPDLAVQLGLLQIFGSKNLELIIGPIVKHYMRHHPCPAPTTPTPGPTSTSVVVPTTSSAYPITTTSVVTPKPPVTSTPPPGPYSTTTVNIYHTH</sequence>
<organism evidence="1 2">
    <name type="scientific">Linderina macrospora</name>
    <dbReference type="NCBI Taxonomy" id="4868"/>
    <lineage>
        <taxon>Eukaryota</taxon>
        <taxon>Fungi</taxon>
        <taxon>Fungi incertae sedis</taxon>
        <taxon>Zoopagomycota</taxon>
        <taxon>Kickxellomycotina</taxon>
        <taxon>Kickxellomycetes</taxon>
        <taxon>Kickxellales</taxon>
        <taxon>Kickxellaceae</taxon>
        <taxon>Linderina</taxon>
    </lineage>
</organism>
<evidence type="ECO:0000313" key="2">
    <source>
        <dbReference type="Proteomes" id="UP001150603"/>
    </source>
</evidence>
<gene>
    <name evidence="1" type="ORF">FBU59_005848</name>
</gene>